<evidence type="ECO:0000313" key="5">
    <source>
        <dbReference type="EMBL" id="CCE62382.1"/>
    </source>
</evidence>
<proteinExistence type="predicted"/>
<dbReference type="Gene3D" id="3.90.1410.10">
    <property type="entry name" value="set domain protein methyltransferase, domain 1"/>
    <property type="match status" value="1"/>
</dbReference>
<accession>G8BRK6</accession>
<evidence type="ECO:0000256" key="2">
    <source>
        <dbReference type="ARBA" id="ARBA00022679"/>
    </source>
</evidence>
<name>G8BRK6_TETPH</name>
<feature type="domain" description="SET" evidence="4">
    <location>
        <begin position="22"/>
        <end position="318"/>
    </location>
</feature>
<dbReference type="GeneID" id="11533985"/>
<dbReference type="RefSeq" id="XP_003684816.1">
    <property type="nucleotide sequence ID" value="XM_003684768.1"/>
</dbReference>
<dbReference type="Proteomes" id="UP000005666">
    <property type="component" value="Chromosome 3"/>
</dbReference>
<dbReference type="PROSITE" id="PS50280">
    <property type="entry name" value="SET"/>
    <property type="match status" value="1"/>
</dbReference>
<dbReference type="OrthoDB" id="341421at2759"/>
<keyword evidence="6" id="KW-1185">Reference proteome</keyword>
<dbReference type="OMA" id="YWGDYTI"/>
<dbReference type="GO" id="GO:0016279">
    <property type="term" value="F:protein-lysine N-methyltransferase activity"/>
    <property type="evidence" value="ECO:0007669"/>
    <property type="project" value="EnsemblFungi"/>
</dbReference>
<dbReference type="InterPro" id="IPR001214">
    <property type="entry name" value="SET_dom"/>
</dbReference>
<dbReference type="PANTHER" id="PTHR13271">
    <property type="entry name" value="UNCHARACTERIZED PUTATIVE METHYLTRANSFERASE"/>
    <property type="match status" value="1"/>
</dbReference>
<dbReference type="InterPro" id="IPR050600">
    <property type="entry name" value="SETD3_SETD6_MTase"/>
</dbReference>
<dbReference type="InterPro" id="IPR016852">
    <property type="entry name" value="SET_MeTrfase"/>
</dbReference>
<gene>
    <name evidence="5" type="primary">TPHA0C02290</name>
    <name evidence="5" type="ordered locus">TPHA_0C02290</name>
</gene>
<organism evidence="5 6">
    <name type="scientific">Tetrapisispora phaffii (strain ATCC 24235 / CBS 4417 / NBRC 1672 / NRRL Y-8282 / UCD 70-5)</name>
    <name type="common">Yeast</name>
    <name type="synonym">Fabospora phaffii</name>
    <dbReference type="NCBI Taxonomy" id="1071381"/>
    <lineage>
        <taxon>Eukaryota</taxon>
        <taxon>Fungi</taxon>
        <taxon>Dikarya</taxon>
        <taxon>Ascomycota</taxon>
        <taxon>Saccharomycotina</taxon>
        <taxon>Saccharomycetes</taxon>
        <taxon>Saccharomycetales</taxon>
        <taxon>Saccharomycetaceae</taxon>
        <taxon>Tetrapisispora</taxon>
    </lineage>
</organism>
<dbReference type="PANTHER" id="PTHR13271:SF47">
    <property type="entry name" value="ACTIN-HISTIDINE N-METHYLTRANSFERASE"/>
    <property type="match status" value="1"/>
</dbReference>
<evidence type="ECO:0000259" key="4">
    <source>
        <dbReference type="PROSITE" id="PS50280"/>
    </source>
</evidence>
<keyword evidence="1" id="KW-0489">Methyltransferase</keyword>
<sequence>MQAKIDALISWLKQDESFYLAPNITIQDTIESGRGVILVEDSLNKNDIIVSIPSSHQINFNTIVCHLSHFNKNLSIPSVTAAKDSVIADLYGHIYQDKGLEEYEDIRFEKYKLFASEFVEGLTSFQLVSLYILAEWILLPVWSNNEISSFWEPFFNVWPSNHELRSIPTIWNLSEKTKFKHLLPLLTDGALAHTKRISSLIENDWEIIKPIIIKWLDSTTIKNGMDINSLFEDYLHIYFVINSRCLYCPIPNRDADIASNFTLVPYVDFLNHNEKVGEFCYPHVSNKSISGYGIGQFSILCGDHSYQTKKEEILLNYGAHSNDFLLNEYGFVMESNCWNYIDVTKFLIGLFENDNESRQFLEEHEYWGDYTINENEVSYRIIIALSLFATKDYRGVEKLMSGYISEDNFMPKVRPILLQILTTVLKHCEERHTELKEVGTLPNSDKWIISNLVTIIKGYEEILKVHIDNL</sequence>
<reference evidence="5 6" key="1">
    <citation type="journal article" date="2011" name="Proc. Natl. Acad. Sci. U.S.A.">
        <title>Evolutionary erosion of yeast sex chromosomes by mating-type switching accidents.</title>
        <authorList>
            <person name="Gordon J.L."/>
            <person name="Armisen D."/>
            <person name="Proux-Wera E."/>
            <person name="Oheigeartaigh S.S."/>
            <person name="Byrne K.P."/>
            <person name="Wolfe K.H."/>
        </authorList>
    </citation>
    <scope>NUCLEOTIDE SEQUENCE [LARGE SCALE GENOMIC DNA]</scope>
    <source>
        <strain evidence="6">ATCC 24235 / CBS 4417 / NBRC 1672 / NRRL Y-8282 / UCD 70-5</strain>
    </source>
</reference>
<dbReference type="GO" id="GO:0032259">
    <property type="term" value="P:methylation"/>
    <property type="evidence" value="ECO:0007669"/>
    <property type="project" value="UniProtKB-KW"/>
</dbReference>
<dbReference type="eggNOG" id="KOG1337">
    <property type="taxonomic scope" value="Eukaryota"/>
</dbReference>
<evidence type="ECO:0000256" key="3">
    <source>
        <dbReference type="ARBA" id="ARBA00022691"/>
    </source>
</evidence>
<evidence type="ECO:0000256" key="1">
    <source>
        <dbReference type="ARBA" id="ARBA00022603"/>
    </source>
</evidence>
<evidence type="ECO:0000313" key="6">
    <source>
        <dbReference type="Proteomes" id="UP000005666"/>
    </source>
</evidence>
<keyword evidence="3" id="KW-0949">S-adenosyl-L-methionine</keyword>
<protein>
    <recommendedName>
        <fullName evidence="4">SET domain-containing protein</fullName>
    </recommendedName>
</protein>
<dbReference type="KEGG" id="tpf:TPHA_0C02290"/>
<dbReference type="SUPFAM" id="SSF82199">
    <property type="entry name" value="SET domain"/>
    <property type="match status" value="1"/>
</dbReference>
<keyword evidence="2" id="KW-0808">Transferase</keyword>
<dbReference type="InterPro" id="IPR046341">
    <property type="entry name" value="SET_dom_sf"/>
</dbReference>
<dbReference type="PIRSF" id="PIRSF027158">
    <property type="entry name" value="Lys_MTase_YDR198C_prd"/>
    <property type="match status" value="1"/>
</dbReference>
<dbReference type="STRING" id="1071381.G8BRK6"/>
<dbReference type="HOGENOM" id="CLU_041939_0_0_1"/>
<dbReference type="AlphaFoldDB" id="G8BRK6"/>
<dbReference type="EMBL" id="HE612858">
    <property type="protein sequence ID" value="CCE62382.1"/>
    <property type="molecule type" value="Genomic_DNA"/>
</dbReference>